<dbReference type="HOGENOM" id="CLU_102167_0_1_0"/>
<dbReference type="Proteomes" id="UP000001660">
    <property type="component" value="Chromosome"/>
</dbReference>
<evidence type="ECO:0000313" key="3">
    <source>
        <dbReference type="Proteomes" id="UP000001660"/>
    </source>
</evidence>
<dbReference type="STRING" id="330214.NIDE0207"/>
<dbReference type="GO" id="GO:0016872">
    <property type="term" value="F:intramolecular lyase activity"/>
    <property type="evidence" value="ECO:0007669"/>
    <property type="project" value="InterPro"/>
</dbReference>
<accession>D8P9T1</accession>
<proteinExistence type="predicted"/>
<dbReference type="InterPro" id="IPR016088">
    <property type="entry name" value="Chalcone_isomerase_3-sand"/>
</dbReference>
<organism evidence="2 3">
    <name type="scientific">Nitrospira defluvii</name>
    <dbReference type="NCBI Taxonomy" id="330214"/>
    <lineage>
        <taxon>Bacteria</taxon>
        <taxon>Pseudomonadati</taxon>
        <taxon>Nitrospirota</taxon>
        <taxon>Nitrospiria</taxon>
        <taxon>Nitrospirales</taxon>
        <taxon>Nitrospiraceae</taxon>
        <taxon>Nitrospira</taxon>
    </lineage>
</organism>
<evidence type="ECO:0000313" key="2">
    <source>
        <dbReference type="EMBL" id="CBK39990.1"/>
    </source>
</evidence>
<dbReference type="EMBL" id="FP929003">
    <property type="protein sequence ID" value="CBK39990.1"/>
    <property type="molecule type" value="Genomic_DNA"/>
</dbReference>
<sequence length="198" mass="21401">MHGPEKISEWLVVIGLAVSALVSSPVIGGAVEIEGVTFADTFRAGPLPMPLQGVGLAKFLRTIKVYVGALYLAPGTNPERVLDDVPKRLELSYFRAIQAGDFGQAAMKVLADNVSPATITRLKPRIEQLHRLYQDVKPGDRYGLTYLPGVGTELAFNGERKGIVEGADFAAAYFAIWLGPDPINEALKEGLMHRREGG</sequence>
<dbReference type="Gene3D" id="3.50.70.10">
    <property type="match status" value="1"/>
</dbReference>
<reference evidence="2 3" key="1">
    <citation type="journal article" date="2010" name="Proc. Natl. Acad. Sci. U.S.A.">
        <title>A Nitrospira metagenome illuminates the physiology and evolution of globally important nitrite-oxidizing bacteria.</title>
        <authorList>
            <person name="Lucker S."/>
            <person name="Wagner M."/>
            <person name="Maixner F."/>
            <person name="Pelletier E."/>
            <person name="Koch H."/>
            <person name="Vacherie B."/>
            <person name="Rattei T."/>
            <person name="Sinninghe Damste J."/>
            <person name="Spieck E."/>
            <person name="Le Paslier D."/>
            <person name="Daims H."/>
        </authorList>
    </citation>
    <scope>NUCLEOTIDE SEQUENCE [LARGE SCALE GENOMIC DNA]</scope>
</reference>
<feature type="domain" description="Chalcone isomerase" evidence="1">
    <location>
        <begin position="30"/>
        <end position="192"/>
    </location>
</feature>
<dbReference type="InterPro" id="IPR036298">
    <property type="entry name" value="Chalcone_isomerase_sf"/>
</dbReference>
<name>D8P9T1_9BACT</name>
<dbReference type="SUPFAM" id="SSF54626">
    <property type="entry name" value="Chalcone isomerase"/>
    <property type="match status" value="1"/>
</dbReference>
<dbReference type="InterPro" id="IPR016087">
    <property type="entry name" value="Chalcone_isomerase"/>
</dbReference>
<gene>
    <name evidence="2" type="ORF">NIDE0207</name>
</gene>
<dbReference type="AlphaFoldDB" id="D8P9T1"/>
<dbReference type="Pfam" id="PF16036">
    <property type="entry name" value="Chalcone_3"/>
    <property type="match status" value="1"/>
</dbReference>
<protein>
    <recommendedName>
        <fullName evidence="1">Chalcone isomerase domain-containing protein</fullName>
    </recommendedName>
</protein>
<evidence type="ECO:0000259" key="1">
    <source>
        <dbReference type="Pfam" id="PF16036"/>
    </source>
</evidence>
<dbReference type="KEGG" id="nde:NIDE0207"/>
<keyword evidence="3" id="KW-1185">Reference proteome</keyword>
<dbReference type="eggNOG" id="ENOG5032VQP">
    <property type="taxonomic scope" value="Bacteria"/>
</dbReference>